<comment type="caution">
    <text evidence="1">The sequence shown here is derived from an EMBL/GenBank/DDBJ whole genome shotgun (WGS) entry which is preliminary data.</text>
</comment>
<protein>
    <submittedName>
        <fullName evidence="1">Uncharacterized protein</fullName>
    </submittedName>
</protein>
<evidence type="ECO:0000313" key="1">
    <source>
        <dbReference type="EMBL" id="KAF2467499.1"/>
    </source>
</evidence>
<dbReference type="Proteomes" id="UP000799755">
    <property type="component" value="Unassembled WGS sequence"/>
</dbReference>
<evidence type="ECO:0000313" key="2">
    <source>
        <dbReference type="Proteomes" id="UP000799755"/>
    </source>
</evidence>
<proteinExistence type="predicted"/>
<reference evidence="1" key="1">
    <citation type="journal article" date="2020" name="Stud. Mycol.">
        <title>101 Dothideomycetes genomes: a test case for predicting lifestyles and emergence of pathogens.</title>
        <authorList>
            <person name="Haridas S."/>
            <person name="Albert R."/>
            <person name="Binder M."/>
            <person name="Bloem J."/>
            <person name="Labutti K."/>
            <person name="Salamov A."/>
            <person name="Andreopoulos B."/>
            <person name="Baker S."/>
            <person name="Barry K."/>
            <person name="Bills G."/>
            <person name="Bluhm B."/>
            <person name="Cannon C."/>
            <person name="Castanera R."/>
            <person name="Culley D."/>
            <person name="Daum C."/>
            <person name="Ezra D."/>
            <person name="Gonzalez J."/>
            <person name="Henrissat B."/>
            <person name="Kuo A."/>
            <person name="Liang C."/>
            <person name="Lipzen A."/>
            <person name="Lutzoni F."/>
            <person name="Magnuson J."/>
            <person name="Mondo S."/>
            <person name="Nolan M."/>
            <person name="Ohm R."/>
            <person name="Pangilinan J."/>
            <person name="Park H.-J."/>
            <person name="Ramirez L."/>
            <person name="Alfaro M."/>
            <person name="Sun H."/>
            <person name="Tritt A."/>
            <person name="Yoshinaga Y."/>
            <person name="Zwiers L.-H."/>
            <person name="Turgeon B."/>
            <person name="Goodwin S."/>
            <person name="Spatafora J."/>
            <person name="Crous P."/>
            <person name="Grigoriev I."/>
        </authorList>
    </citation>
    <scope>NUCLEOTIDE SEQUENCE</scope>
    <source>
        <strain evidence="1">ATCC 200398</strain>
    </source>
</reference>
<accession>A0ACB6QKK6</accession>
<gene>
    <name evidence="1" type="ORF">BDR25DRAFT_358616</name>
</gene>
<sequence>MGRLTNTTCIATLGYKYHGLHMHFNIQIMLHDSRKLEITPNSALVFGTQTPGHSILNIYETLPLGPTQQETRIVKLLPRSGSGSDIPKYELLKASFGDQPDYEALSYTWEQGSGNSEISL</sequence>
<dbReference type="EMBL" id="MU003520">
    <property type="protein sequence ID" value="KAF2467499.1"/>
    <property type="molecule type" value="Genomic_DNA"/>
</dbReference>
<name>A0ACB6QKK6_9PLEO</name>
<organism evidence="1 2">
    <name type="scientific">Lindgomyces ingoldianus</name>
    <dbReference type="NCBI Taxonomy" id="673940"/>
    <lineage>
        <taxon>Eukaryota</taxon>
        <taxon>Fungi</taxon>
        <taxon>Dikarya</taxon>
        <taxon>Ascomycota</taxon>
        <taxon>Pezizomycotina</taxon>
        <taxon>Dothideomycetes</taxon>
        <taxon>Pleosporomycetidae</taxon>
        <taxon>Pleosporales</taxon>
        <taxon>Lindgomycetaceae</taxon>
        <taxon>Lindgomyces</taxon>
    </lineage>
</organism>
<keyword evidence="2" id="KW-1185">Reference proteome</keyword>